<keyword evidence="1" id="KW-0812">Transmembrane</keyword>
<protein>
    <submittedName>
        <fullName evidence="2">DNA helicase</fullName>
    </submittedName>
</protein>
<dbReference type="Proteomes" id="UP000756921">
    <property type="component" value="Unassembled WGS sequence"/>
</dbReference>
<sequence length="87" mass="9591">MLPIGGGKSLLFIVLAYLNYTGVTIVVVLFRALIKDLATRIYARGINCVEWINYKTNPASIILVSANIAGSAEFLKYTSLLKDKKQL</sequence>
<keyword evidence="2" id="KW-0067">ATP-binding</keyword>
<reference evidence="2" key="1">
    <citation type="journal article" date="2020" name="Mol. Plant Microbe Interact.">
        <title>Genome Sequence of the Biocontrol Agent Coniothyrium minitans strain Conio (IMI 134523).</title>
        <authorList>
            <person name="Patel D."/>
            <person name="Shittu T.A."/>
            <person name="Baroncelli R."/>
            <person name="Muthumeenakshi S."/>
            <person name="Osborne T.H."/>
            <person name="Janganan T.K."/>
            <person name="Sreenivasaprasad S."/>
        </authorList>
    </citation>
    <scope>NUCLEOTIDE SEQUENCE</scope>
    <source>
        <strain evidence="2">Conio</strain>
    </source>
</reference>
<gene>
    <name evidence="2" type="ORF">PMIN01_10233</name>
</gene>
<dbReference type="AlphaFoldDB" id="A0A9P6GDN4"/>
<evidence type="ECO:0000256" key="1">
    <source>
        <dbReference type="SAM" id="Phobius"/>
    </source>
</evidence>
<keyword evidence="1" id="KW-0472">Membrane</keyword>
<dbReference type="EMBL" id="WJXW01000011">
    <property type="protein sequence ID" value="KAF9732304.1"/>
    <property type="molecule type" value="Genomic_DNA"/>
</dbReference>
<dbReference type="InterPro" id="IPR027417">
    <property type="entry name" value="P-loop_NTPase"/>
</dbReference>
<keyword evidence="2" id="KW-0347">Helicase</keyword>
<accession>A0A9P6GDN4</accession>
<organism evidence="2 3">
    <name type="scientific">Paraphaeosphaeria minitans</name>
    <dbReference type="NCBI Taxonomy" id="565426"/>
    <lineage>
        <taxon>Eukaryota</taxon>
        <taxon>Fungi</taxon>
        <taxon>Dikarya</taxon>
        <taxon>Ascomycota</taxon>
        <taxon>Pezizomycotina</taxon>
        <taxon>Dothideomycetes</taxon>
        <taxon>Pleosporomycetidae</taxon>
        <taxon>Pleosporales</taxon>
        <taxon>Massarineae</taxon>
        <taxon>Didymosphaeriaceae</taxon>
        <taxon>Paraphaeosphaeria</taxon>
    </lineage>
</organism>
<proteinExistence type="predicted"/>
<name>A0A9P6GDN4_9PLEO</name>
<feature type="transmembrane region" description="Helical" evidence="1">
    <location>
        <begin position="12"/>
        <end position="34"/>
    </location>
</feature>
<evidence type="ECO:0000313" key="2">
    <source>
        <dbReference type="EMBL" id="KAF9732304.1"/>
    </source>
</evidence>
<keyword evidence="2" id="KW-0547">Nucleotide-binding</keyword>
<dbReference type="OrthoDB" id="3925403at2759"/>
<dbReference type="SUPFAM" id="SSF52540">
    <property type="entry name" value="P-loop containing nucleoside triphosphate hydrolases"/>
    <property type="match status" value="1"/>
</dbReference>
<evidence type="ECO:0000313" key="3">
    <source>
        <dbReference type="Proteomes" id="UP000756921"/>
    </source>
</evidence>
<comment type="caution">
    <text evidence="2">The sequence shown here is derived from an EMBL/GenBank/DDBJ whole genome shotgun (WGS) entry which is preliminary data.</text>
</comment>
<keyword evidence="1" id="KW-1133">Transmembrane helix</keyword>
<dbReference type="Gene3D" id="3.40.50.300">
    <property type="entry name" value="P-loop containing nucleotide triphosphate hydrolases"/>
    <property type="match status" value="1"/>
</dbReference>
<keyword evidence="3" id="KW-1185">Reference proteome</keyword>
<dbReference type="GO" id="GO:0004386">
    <property type="term" value="F:helicase activity"/>
    <property type="evidence" value="ECO:0007669"/>
    <property type="project" value="UniProtKB-KW"/>
</dbReference>
<keyword evidence="2" id="KW-0378">Hydrolase</keyword>